<comment type="subcellular location">
    <subcellularLocation>
        <location evidence="1">Nucleus</location>
    </subcellularLocation>
</comment>
<dbReference type="SUPFAM" id="SSF47938">
    <property type="entry name" value="Functional domain of the splicing factor Prp18"/>
    <property type="match status" value="1"/>
</dbReference>
<dbReference type="Gene3D" id="1.20.940.10">
    <property type="entry name" value="Functional domain of the splicing factor Prp18"/>
    <property type="match status" value="1"/>
</dbReference>
<dbReference type="GO" id="GO:0005682">
    <property type="term" value="C:U5 snRNP"/>
    <property type="evidence" value="ECO:0007669"/>
    <property type="project" value="TreeGrafter"/>
</dbReference>
<keyword evidence="4" id="KW-0507">mRNA processing</keyword>
<protein>
    <recommendedName>
        <fullName evidence="3">Pre-mRNA-splicing factor 18</fullName>
    </recommendedName>
</protein>
<dbReference type="Pfam" id="PF02840">
    <property type="entry name" value="Prp18"/>
    <property type="match status" value="1"/>
</dbReference>
<feature type="domain" description="Prp18" evidence="9">
    <location>
        <begin position="62"/>
        <end position="203"/>
    </location>
</feature>
<evidence type="ECO:0000256" key="3">
    <source>
        <dbReference type="ARBA" id="ARBA00018242"/>
    </source>
</evidence>
<reference evidence="10" key="1">
    <citation type="submission" date="2014-05" db="EMBL/GenBank/DDBJ databases">
        <title>The transcriptome of the halophilic microalga Tetraselmis sp. GSL018 isolated from the Great Salt Lake, Utah.</title>
        <authorList>
            <person name="Jinkerson R.E."/>
            <person name="D'Adamo S."/>
            <person name="Posewitz M.C."/>
        </authorList>
    </citation>
    <scope>NUCLEOTIDE SEQUENCE</scope>
    <source>
        <strain evidence="10">GSL018</strain>
    </source>
</reference>
<dbReference type="AlphaFoldDB" id="A0A061RQB5"/>
<proteinExistence type="inferred from homology"/>
<dbReference type="EMBL" id="GBEZ01010620">
    <property type="protein sequence ID" value="JAC75077.1"/>
    <property type="molecule type" value="Transcribed_RNA"/>
</dbReference>
<evidence type="ECO:0000313" key="10">
    <source>
        <dbReference type="EMBL" id="JAC75077.1"/>
    </source>
</evidence>
<evidence type="ECO:0000256" key="1">
    <source>
        <dbReference type="ARBA" id="ARBA00004123"/>
    </source>
</evidence>
<dbReference type="PANTHER" id="PTHR13007">
    <property type="entry name" value="PRE-MRNA SPLICING FACTOR-RELATED"/>
    <property type="match status" value="1"/>
</dbReference>
<keyword evidence="5" id="KW-0747">Spliceosome</keyword>
<dbReference type="InterPro" id="IPR004098">
    <property type="entry name" value="Prp18"/>
</dbReference>
<organism evidence="10">
    <name type="scientific">Tetraselmis sp. GSL018</name>
    <dbReference type="NCBI Taxonomy" id="582737"/>
    <lineage>
        <taxon>Eukaryota</taxon>
        <taxon>Viridiplantae</taxon>
        <taxon>Chlorophyta</taxon>
        <taxon>core chlorophytes</taxon>
        <taxon>Chlorodendrophyceae</taxon>
        <taxon>Chlorodendrales</taxon>
        <taxon>Chlorodendraceae</taxon>
        <taxon>Tetraselmis</taxon>
    </lineage>
</organism>
<feature type="region of interest" description="Disordered" evidence="8">
    <location>
        <begin position="1"/>
        <end position="32"/>
    </location>
</feature>
<evidence type="ECO:0000256" key="6">
    <source>
        <dbReference type="ARBA" id="ARBA00023187"/>
    </source>
</evidence>
<dbReference type="GO" id="GO:0046540">
    <property type="term" value="C:U4/U6 x U5 tri-snRNP complex"/>
    <property type="evidence" value="ECO:0007669"/>
    <property type="project" value="TreeGrafter"/>
</dbReference>
<keyword evidence="7" id="KW-0539">Nucleus</keyword>
<dbReference type="PANTHER" id="PTHR13007:SF19">
    <property type="entry name" value="PRE-MRNA-SPLICING FACTOR 18"/>
    <property type="match status" value="1"/>
</dbReference>
<name>A0A061RQB5_9CHLO</name>
<dbReference type="GO" id="GO:0071021">
    <property type="term" value="C:U2-type post-spliceosomal complex"/>
    <property type="evidence" value="ECO:0007669"/>
    <property type="project" value="TreeGrafter"/>
</dbReference>
<evidence type="ECO:0000256" key="4">
    <source>
        <dbReference type="ARBA" id="ARBA00022664"/>
    </source>
</evidence>
<evidence type="ECO:0000259" key="9">
    <source>
        <dbReference type="Pfam" id="PF02840"/>
    </source>
</evidence>
<evidence type="ECO:0000256" key="5">
    <source>
        <dbReference type="ARBA" id="ARBA00022728"/>
    </source>
</evidence>
<sequence length="298" mass="33903">MLLELEKERREAAKRRLKEAEKKSKEEEEEAAMMEAFKNAAERVQEKLKEDSMTPDERVSRAIQRWMKEWKDDLDMRSEEVKKSMIGSQATTVYEQTRKFFAPMYKALKRGEVHPEVRLGLHMMVQAMKDRNYLLAYDFYLKIAIGNAPWPIGVTSVGIHERSAREKISFSLNGHAHIMNDEATRKYLQGMKRLITWVQRAYPADPSRCVDFGGFDDAGLGAAGGGSDKKALLQSEAAGLKSETLALPPAPHFMESDGTVKVARFHGCVKSRPQRLDWRKDLDPSSPPGYLIWLISIA</sequence>
<dbReference type="GO" id="GO:0000350">
    <property type="term" value="P:generation of catalytic spliceosome for second transesterification step"/>
    <property type="evidence" value="ECO:0007669"/>
    <property type="project" value="TreeGrafter"/>
</dbReference>
<evidence type="ECO:0000256" key="2">
    <source>
        <dbReference type="ARBA" id="ARBA00008137"/>
    </source>
</evidence>
<dbReference type="InterPro" id="IPR039979">
    <property type="entry name" value="PRPF18"/>
</dbReference>
<evidence type="ECO:0000256" key="7">
    <source>
        <dbReference type="ARBA" id="ARBA00023242"/>
    </source>
</evidence>
<accession>A0A061RQB5</accession>
<evidence type="ECO:0000256" key="8">
    <source>
        <dbReference type="SAM" id="MobiDB-lite"/>
    </source>
</evidence>
<keyword evidence="6" id="KW-0508">mRNA splicing</keyword>
<feature type="compositionally biased region" description="Basic and acidic residues" evidence="8">
    <location>
        <begin position="1"/>
        <end position="11"/>
    </location>
</feature>
<gene>
    <name evidence="10" type="primary">PRP18</name>
    <name evidence="10" type="ORF">TSPGSL018_24138</name>
</gene>
<comment type="similarity">
    <text evidence="2">Belongs to the PRP18 family.</text>
</comment>